<feature type="compositionally biased region" description="Low complexity" evidence="4">
    <location>
        <begin position="346"/>
        <end position="359"/>
    </location>
</feature>
<feature type="region of interest" description="Disordered" evidence="4">
    <location>
        <begin position="327"/>
        <end position="359"/>
    </location>
</feature>
<feature type="compositionally biased region" description="Acidic residues" evidence="4">
    <location>
        <begin position="57"/>
        <end position="66"/>
    </location>
</feature>
<dbReference type="GO" id="GO:0004842">
    <property type="term" value="F:ubiquitin-protein transferase activity"/>
    <property type="evidence" value="ECO:0007669"/>
    <property type="project" value="TreeGrafter"/>
</dbReference>
<sequence length="359" mass="39470">MVKALRGAALARHIKKERLKVAVFEGDFDEVRRLLRGRQNQQGITDGVFPFRTDPSSDSDSDSDMPEETHSMLTLAQNNVEIMRLLLEHGADPTLEGDGDTPLQLACGSGVCAVVRLLLDHGVDPDEKMRVDEWETPMCAAASYNHVEVIRILLDHGASTGLVRTARPRWRYGGTPLGTACAHGHVDAARLLLDRGADIELKDHGRSTPLVSALDNAMPAVVRLLLARGADVERRVEVHDKDNVLARRYQLMAPVTMARTRYSMVLEERTRDVHAAHINAAFDLLFLARCVVAGQREEHAGSARRRVLFDRNLVKVIATFLVVKTPIPESHSDSDSESDSSDESDSSSSSSSSVSSHDD</sequence>
<dbReference type="Proteomes" id="UP000789595">
    <property type="component" value="Unassembled WGS sequence"/>
</dbReference>
<dbReference type="GO" id="GO:0085020">
    <property type="term" value="P:protein K6-linked ubiquitination"/>
    <property type="evidence" value="ECO:0007669"/>
    <property type="project" value="TreeGrafter"/>
</dbReference>
<evidence type="ECO:0000256" key="4">
    <source>
        <dbReference type="SAM" id="MobiDB-lite"/>
    </source>
</evidence>
<feature type="repeat" description="ANK" evidence="3">
    <location>
        <begin position="133"/>
        <end position="165"/>
    </location>
</feature>
<reference evidence="5" key="1">
    <citation type="submission" date="2021-11" db="EMBL/GenBank/DDBJ databases">
        <authorList>
            <consortium name="Genoscope - CEA"/>
            <person name="William W."/>
        </authorList>
    </citation>
    <scope>NUCLEOTIDE SEQUENCE</scope>
</reference>
<comment type="caution">
    <text evidence="5">The sequence shown here is derived from an EMBL/GenBank/DDBJ whole genome shotgun (WGS) entry which is preliminary data.</text>
</comment>
<dbReference type="PANTHER" id="PTHR24171">
    <property type="entry name" value="ANKYRIN REPEAT DOMAIN-CONTAINING PROTEIN 39-RELATED"/>
    <property type="match status" value="1"/>
</dbReference>
<feature type="repeat" description="ANK" evidence="3">
    <location>
        <begin position="98"/>
        <end position="130"/>
    </location>
</feature>
<dbReference type="InterPro" id="IPR002110">
    <property type="entry name" value="Ankyrin_rpt"/>
</dbReference>
<dbReference type="EMBL" id="CAKKNE010000001">
    <property type="protein sequence ID" value="CAH0364465.1"/>
    <property type="molecule type" value="Genomic_DNA"/>
</dbReference>
<dbReference type="OrthoDB" id="47198at2759"/>
<feature type="compositionally biased region" description="Acidic residues" evidence="4">
    <location>
        <begin position="335"/>
        <end position="345"/>
    </location>
</feature>
<evidence type="ECO:0000256" key="3">
    <source>
        <dbReference type="PROSITE-ProRule" id="PRU00023"/>
    </source>
</evidence>
<feature type="repeat" description="ANK" evidence="3">
    <location>
        <begin position="172"/>
        <end position="204"/>
    </location>
</feature>
<dbReference type="PRINTS" id="PR01415">
    <property type="entry name" value="ANKYRIN"/>
</dbReference>
<dbReference type="PANTHER" id="PTHR24171:SF8">
    <property type="entry name" value="BRCA1-ASSOCIATED RING DOMAIN PROTEIN 1"/>
    <property type="match status" value="1"/>
</dbReference>
<dbReference type="AlphaFoldDB" id="A0A8J2WT65"/>
<accession>A0A8J2WT65</accession>
<dbReference type="InterPro" id="IPR036770">
    <property type="entry name" value="Ankyrin_rpt-contain_sf"/>
</dbReference>
<keyword evidence="1" id="KW-0677">Repeat</keyword>
<dbReference type="PROSITE" id="PS50088">
    <property type="entry name" value="ANK_REPEAT"/>
    <property type="match status" value="3"/>
</dbReference>
<dbReference type="SMART" id="SM00248">
    <property type="entry name" value="ANK"/>
    <property type="match status" value="5"/>
</dbReference>
<name>A0A8J2WT65_9STRA</name>
<evidence type="ECO:0000256" key="1">
    <source>
        <dbReference type="ARBA" id="ARBA00022737"/>
    </source>
</evidence>
<dbReference type="PROSITE" id="PS50297">
    <property type="entry name" value="ANK_REP_REGION"/>
    <property type="match status" value="3"/>
</dbReference>
<protein>
    <submittedName>
        <fullName evidence="5">Uncharacterized protein</fullName>
    </submittedName>
</protein>
<organism evidence="5 6">
    <name type="scientific">Pelagomonas calceolata</name>
    <dbReference type="NCBI Taxonomy" id="35677"/>
    <lineage>
        <taxon>Eukaryota</taxon>
        <taxon>Sar</taxon>
        <taxon>Stramenopiles</taxon>
        <taxon>Ochrophyta</taxon>
        <taxon>Pelagophyceae</taxon>
        <taxon>Pelagomonadales</taxon>
        <taxon>Pelagomonadaceae</taxon>
        <taxon>Pelagomonas</taxon>
    </lineage>
</organism>
<evidence type="ECO:0000256" key="2">
    <source>
        <dbReference type="ARBA" id="ARBA00023043"/>
    </source>
</evidence>
<feature type="region of interest" description="Disordered" evidence="4">
    <location>
        <begin position="44"/>
        <end position="69"/>
    </location>
</feature>
<keyword evidence="2 3" id="KW-0040">ANK repeat</keyword>
<dbReference type="SUPFAM" id="SSF48403">
    <property type="entry name" value="Ankyrin repeat"/>
    <property type="match status" value="1"/>
</dbReference>
<gene>
    <name evidence="5" type="ORF">PECAL_1P08270</name>
</gene>
<proteinExistence type="predicted"/>
<dbReference type="Gene3D" id="1.25.40.20">
    <property type="entry name" value="Ankyrin repeat-containing domain"/>
    <property type="match status" value="2"/>
</dbReference>
<evidence type="ECO:0000313" key="6">
    <source>
        <dbReference type="Proteomes" id="UP000789595"/>
    </source>
</evidence>
<evidence type="ECO:0000313" key="5">
    <source>
        <dbReference type="EMBL" id="CAH0364465.1"/>
    </source>
</evidence>
<keyword evidence="6" id="KW-1185">Reference proteome</keyword>
<dbReference type="Pfam" id="PF12796">
    <property type="entry name" value="Ank_2"/>
    <property type="match status" value="2"/>
</dbReference>